<reference evidence="1" key="1">
    <citation type="journal article" date="2012" name="PLoS ONE">
        <title>Gene sets for utilization of primary and secondary nutrition supplies in the distal gut of endangered iberian lynx.</title>
        <authorList>
            <person name="Alcaide M."/>
            <person name="Messina E."/>
            <person name="Richter M."/>
            <person name="Bargiela R."/>
            <person name="Peplies J."/>
            <person name="Huws S.A."/>
            <person name="Newbold C.J."/>
            <person name="Golyshin P.N."/>
            <person name="Simon M.A."/>
            <person name="Lopez G."/>
            <person name="Yakimov M.M."/>
            <person name="Ferrer M."/>
        </authorList>
    </citation>
    <scope>NUCLEOTIDE SEQUENCE</scope>
</reference>
<organism evidence="1">
    <name type="scientific">gut metagenome</name>
    <dbReference type="NCBI Taxonomy" id="749906"/>
    <lineage>
        <taxon>unclassified sequences</taxon>
        <taxon>metagenomes</taxon>
        <taxon>organismal metagenomes</taxon>
    </lineage>
</organism>
<dbReference type="EMBL" id="AMCI01003385">
    <property type="protein sequence ID" value="EJX00420.1"/>
    <property type="molecule type" value="Genomic_DNA"/>
</dbReference>
<gene>
    <name evidence="1" type="ORF">EVA_11474</name>
</gene>
<name>J9GL17_9ZZZZ</name>
<sequence>LSQLPMLTSEVEGYVTIKGKQEIINKLEKHCASGAGSYLRFRQHTCSGAAALRAAGSLG</sequence>
<evidence type="ECO:0000313" key="1">
    <source>
        <dbReference type="EMBL" id="EJX00420.1"/>
    </source>
</evidence>
<dbReference type="AlphaFoldDB" id="J9GL17"/>
<accession>J9GL17</accession>
<comment type="caution">
    <text evidence="1">The sequence shown here is derived from an EMBL/GenBank/DDBJ whole genome shotgun (WGS) entry which is preliminary data.</text>
</comment>
<protein>
    <submittedName>
        <fullName evidence="1">Uncharacterized protein</fullName>
    </submittedName>
</protein>
<feature type="non-terminal residue" evidence="1">
    <location>
        <position position="1"/>
    </location>
</feature>
<proteinExistence type="predicted"/>